<accession>A0A8R7PQ77</accession>
<dbReference type="Gramene" id="TuG1812G0300001240.01.T01">
    <property type="protein sequence ID" value="TuG1812G0300001240.01.T01.cds377820"/>
    <property type="gene ID" value="TuG1812G0300001240.01"/>
</dbReference>
<sequence>RFLSRCVVFLDLIYVFSVVRFCKVSFLSGSRYPRYQPIGKSSCHLARSNTKPAFNSPGSDYSMIFRALSVGTVCK</sequence>
<name>A0A8R7PQ77_TRIUA</name>
<reference evidence="1" key="2">
    <citation type="submission" date="2018-03" db="EMBL/GenBank/DDBJ databases">
        <title>The Triticum urartu genome reveals the dynamic nature of wheat genome evolution.</title>
        <authorList>
            <person name="Ling H."/>
            <person name="Ma B."/>
            <person name="Shi X."/>
            <person name="Liu H."/>
            <person name="Dong L."/>
            <person name="Sun H."/>
            <person name="Cao Y."/>
            <person name="Gao Q."/>
            <person name="Zheng S."/>
            <person name="Li Y."/>
            <person name="Yu Y."/>
            <person name="Du H."/>
            <person name="Qi M."/>
            <person name="Li Y."/>
            <person name="Yu H."/>
            <person name="Cui Y."/>
            <person name="Wang N."/>
            <person name="Chen C."/>
            <person name="Wu H."/>
            <person name="Zhao Y."/>
            <person name="Zhang J."/>
            <person name="Li Y."/>
            <person name="Zhou W."/>
            <person name="Zhang B."/>
            <person name="Hu W."/>
            <person name="Eijk M."/>
            <person name="Tang J."/>
            <person name="Witsenboer H."/>
            <person name="Zhao S."/>
            <person name="Li Z."/>
            <person name="Zhang A."/>
            <person name="Wang D."/>
            <person name="Liang C."/>
        </authorList>
    </citation>
    <scope>NUCLEOTIDE SEQUENCE [LARGE SCALE GENOMIC DNA]</scope>
    <source>
        <strain evidence="1">cv. G1812</strain>
    </source>
</reference>
<protein>
    <submittedName>
        <fullName evidence="1">Uncharacterized protein</fullName>
    </submittedName>
</protein>
<proteinExistence type="predicted"/>
<reference evidence="1" key="3">
    <citation type="submission" date="2022-06" db="UniProtKB">
        <authorList>
            <consortium name="EnsemblPlants"/>
        </authorList>
    </citation>
    <scope>IDENTIFICATION</scope>
</reference>
<keyword evidence="2" id="KW-1185">Reference proteome</keyword>
<reference evidence="2" key="1">
    <citation type="journal article" date="2013" name="Nature">
        <title>Draft genome of the wheat A-genome progenitor Triticum urartu.</title>
        <authorList>
            <person name="Ling H.Q."/>
            <person name="Zhao S."/>
            <person name="Liu D."/>
            <person name="Wang J."/>
            <person name="Sun H."/>
            <person name="Zhang C."/>
            <person name="Fan H."/>
            <person name="Li D."/>
            <person name="Dong L."/>
            <person name="Tao Y."/>
            <person name="Gao C."/>
            <person name="Wu H."/>
            <person name="Li Y."/>
            <person name="Cui Y."/>
            <person name="Guo X."/>
            <person name="Zheng S."/>
            <person name="Wang B."/>
            <person name="Yu K."/>
            <person name="Liang Q."/>
            <person name="Yang W."/>
            <person name="Lou X."/>
            <person name="Chen J."/>
            <person name="Feng M."/>
            <person name="Jian J."/>
            <person name="Zhang X."/>
            <person name="Luo G."/>
            <person name="Jiang Y."/>
            <person name="Liu J."/>
            <person name="Wang Z."/>
            <person name="Sha Y."/>
            <person name="Zhang B."/>
            <person name="Wu H."/>
            <person name="Tang D."/>
            <person name="Shen Q."/>
            <person name="Xue P."/>
            <person name="Zou S."/>
            <person name="Wang X."/>
            <person name="Liu X."/>
            <person name="Wang F."/>
            <person name="Yang Y."/>
            <person name="An X."/>
            <person name="Dong Z."/>
            <person name="Zhang K."/>
            <person name="Zhang X."/>
            <person name="Luo M.C."/>
            <person name="Dvorak J."/>
            <person name="Tong Y."/>
            <person name="Wang J."/>
            <person name="Yang H."/>
            <person name="Li Z."/>
            <person name="Wang D."/>
            <person name="Zhang A."/>
            <person name="Wang J."/>
        </authorList>
    </citation>
    <scope>NUCLEOTIDE SEQUENCE</scope>
    <source>
        <strain evidence="2">cv. G1812</strain>
    </source>
</reference>
<dbReference type="EnsemblPlants" id="TuG1812G0300001240.01.T01">
    <property type="protein sequence ID" value="TuG1812G0300001240.01.T01.cds377820"/>
    <property type="gene ID" value="TuG1812G0300001240.01"/>
</dbReference>
<dbReference type="Proteomes" id="UP000015106">
    <property type="component" value="Chromosome 3"/>
</dbReference>
<evidence type="ECO:0000313" key="1">
    <source>
        <dbReference type="EnsemblPlants" id="TuG1812G0300001240.01.T01.cds377820"/>
    </source>
</evidence>
<organism evidence="1 2">
    <name type="scientific">Triticum urartu</name>
    <name type="common">Red wild einkorn</name>
    <name type="synonym">Crithodium urartu</name>
    <dbReference type="NCBI Taxonomy" id="4572"/>
    <lineage>
        <taxon>Eukaryota</taxon>
        <taxon>Viridiplantae</taxon>
        <taxon>Streptophyta</taxon>
        <taxon>Embryophyta</taxon>
        <taxon>Tracheophyta</taxon>
        <taxon>Spermatophyta</taxon>
        <taxon>Magnoliopsida</taxon>
        <taxon>Liliopsida</taxon>
        <taxon>Poales</taxon>
        <taxon>Poaceae</taxon>
        <taxon>BOP clade</taxon>
        <taxon>Pooideae</taxon>
        <taxon>Triticodae</taxon>
        <taxon>Triticeae</taxon>
        <taxon>Triticinae</taxon>
        <taxon>Triticum</taxon>
    </lineage>
</organism>
<dbReference type="AlphaFoldDB" id="A0A8R7PQ77"/>
<evidence type="ECO:0000313" key="2">
    <source>
        <dbReference type="Proteomes" id="UP000015106"/>
    </source>
</evidence>